<reference evidence="2" key="2">
    <citation type="journal article" date="2020" name="Microorganisms">
        <title>Osmotic Adaptation and Compatible Solute Biosynthesis of Phototrophic Bacteria as Revealed from Genome Analyses.</title>
        <authorList>
            <person name="Imhoff J.F."/>
            <person name="Rahn T."/>
            <person name="Kunzel S."/>
            <person name="Keller A."/>
            <person name="Neulinger S.C."/>
        </authorList>
    </citation>
    <scope>NUCLEOTIDE SEQUENCE</scope>
    <source>
        <strain evidence="2">DSM 9154</strain>
    </source>
</reference>
<name>A0A934UZC4_9PROT</name>
<reference evidence="2" key="1">
    <citation type="submission" date="2017-08" db="EMBL/GenBank/DDBJ databases">
        <authorList>
            <person name="Imhoff J.F."/>
            <person name="Rahn T."/>
            <person name="Kuenzel S."/>
            <person name="Neulinger S.C."/>
        </authorList>
    </citation>
    <scope>NUCLEOTIDE SEQUENCE</scope>
    <source>
        <strain evidence="2">DSM 9154</strain>
    </source>
</reference>
<feature type="chain" id="PRO_5036921002" evidence="1">
    <location>
        <begin position="27"/>
        <end position="108"/>
    </location>
</feature>
<keyword evidence="1" id="KW-0732">Signal</keyword>
<dbReference type="Proteomes" id="UP000778970">
    <property type="component" value="Unassembled WGS sequence"/>
</dbReference>
<feature type="signal peptide" evidence="1">
    <location>
        <begin position="1"/>
        <end position="26"/>
    </location>
</feature>
<dbReference type="EMBL" id="NRRE01000017">
    <property type="protein sequence ID" value="MBK1696583.1"/>
    <property type="molecule type" value="Genomic_DNA"/>
</dbReference>
<protein>
    <submittedName>
        <fullName evidence="2">Uncharacterized protein</fullName>
    </submittedName>
</protein>
<dbReference type="PROSITE" id="PS51318">
    <property type="entry name" value="TAT"/>
    <property type="match status" value="1"/>
</dbReference>
<dbReference type="InterPro" id="IPR006311">
    <property type="entry name" value="TAT_signal"/>
</dbReference>
<evidence type="ECO:0000256" key="1">
    <source>
        <dbReference type="SAM" id="SignalP"/>
    </source>
</evidence>
<gene>
    <name evidence="2" type="ORF">CKO21_04920</name>
</gene>
<dbReference type="RefSeq" id="WP_027289435.1">
    <property type="nucleotide sequence ID" value="NZ_NRRE01000017.1"/>
</dbReference>
<accession>A0A934UZC4</accession>
<dbReference type="AlphaFoldDB" id="A0A934UZC4"/>
<evidence type="ECO:0000313" key="3">
    <source>
        <dbReference type="Proteomes" id="UP000778970"/>
    </source>
</evidence>
<proteinExistence type="predicted"/>
<evidence type="ECO:0000313" key="2">
    <source>
        <dbReference type="EMBL" id="MBK1696583.1"/>
    </source>
</evidence>
<organism evidence="2 3">
    <name type="scientific">Rhodovibrio salinarum</name>
    <dbReference type="NCBI Taxonomy" id="1087"/>
    <lineage>
        <taxon>Bacteria</taxon>
        <taxon>Pseudomonadati</taxon>
        <taxon>Pseudomonadota</taxon>
        <taxon>Alphaproteobacteria</taxon>
        <taxon>Rhodospirillales</taxon>
        <taxon>Rhodovibrionaceae</taxon>
        <taxon>Rhodovibrio</taxon>
    </lineage>
</organism>
<sequence length="108" mass="11692">MTSRRRFFLSSAAMAIAAGVPVSASAFRRVDPTPEAQRGYQAACSSSRYHEDLIDQVVQNLEKQGMEIGESDVRNLLAARTCPWCGCSVATRTRPTPESGERPAGTDS</sequence>
<comment type="caution">
    <text evidence="2">The sequence shown here is derived from an EMBL/GenBank/DDBJ whole genome shotgun (WGS) entry which is preliminary data.</text>
</comment>
<keyword evidence="3" id="KW-1185">Reference proteome</keyword>